<comment type="caution">
    <text evidence="2">The sequence shown here is derived from an EMBL/GenBank/DDBJ whole genome shotgun (WGS) entry which is preliminary data.</text>
</comment>
<name>A0ABV0IJT9_9MICC</name>
<evidence type="ECO:0000313" key="3">
    <source>
        <dbReference type="Proteomes" id="UP001484097"/>
    </source>
</evidence>
<keyword evidence="3" id="KW-1185">Reference proteome</keyword>
<proteinExistence type="predicted"/>
<sequence length="71" mass="7384">MSQCHLDLDLGESVSVDFHVAKSPKARRIASAIASTSLLTAPTYSVAHEHRAGYSEPATTASTAASRSIGV</sequence>
<evidence type="ECO:0000313" key="2">
    <source>
        <dbReference type="EMBL" id="MEO9248345.1"/>
    </source>
</evidence>
<feature type="compositionally biased region" description="Low complexity" evidence="1">
    <location>
        <begin position="58"/>
        <end position="71"/>
    </location>
</feature>
<reference evidence="2 3" key="1">
    <citation type="submission" date="2024-05" db="EMBL/GenBank/DDBJ databases">
        <authorList>
            <person name="Yi C."/>
        </authorList>
    </citation>
    <scope>NUCLEOTIDE SEQUENCE [LARGE SCALE GENOMIC DNA]</scope>
    <source>
        <strain evidence="2 3">XS13</strain>
    </source>
</reference>
<protein>
    <submittedName>
        <fullName evidence="2">Uncharacterized protein</fullName>
    </submittedName>
</protein>
<dbReference type="Proteomes" id="UP001484097">
    <property type="component" value="Unassembled WGS sequence"/>
</dbReference>
<organism evidence="2 3">
    <name type="scientific">Citricoccus nitrophenolicus</name>
    <dbReference type="NCBI Taxonomy" id="863575"/>
    <lineage>
        <taxon>Bacteria</taxon>
        <taxon>Bacillati</taxon>
        <taxon>Actinomycetota</taxon>
        <taxon>Actinomycetes</taxon>
        <taxon>Micrococcales</taxon>
        <taxon>Micrococcaceae</taxon>
        <taxon>Citricoccus</taxon>
    </lineage>
</organism>
<gene>
    <name evidence="2" type="ORF">ABDK96_11690</name>
</gene>
<dbReference type="EMBL" id="JBDXMX010000005">
    <property type="protein sequence ID" value="MEO9248345.1"/>
    <property type="molecule type" value="Genomic_DNA"/>
</dbReference>
<feature type="region of interest" description="Disordered" evidence="1">
    <location>
        <begin position="51"/>
        <end position="71"/>
    </location>
</feature>
<accession>A0ABV0IJT9</accession>
<evidence type="ECO:0000256" key="1">
    <source>
        <dbReference type="SAM" id="MobiDB-lite"/>
    </source>
</evidence>
<dbReference type="RefSeq" id="WP_347920969.1">
    <property type="nucleotide sequence ID" value="NZ_JBDXMX010000005.1"/>
</dbReference>